<name>A0A9N9TS97_PHYSR</name>
<dbReference type="EMBL" id="OU900097">
    <property type="protein sequence ID" value="CAG9861413.1"/>
    <property type="molecule type" value="Genomic_DNA"/>
</dbReference>
<evidence type="ECO:0000313" key="5">
    <source>
        <dbReference type="EMBL" id="CAG9861413.1"/>
    </source>
</evidence>
<evidence type="ECO:0008006" key="7">
    <source>
        <dbReference type="Google" id="ProtNLM"/>
    </source>
</evidence>
<sequence>MSCRIMLDCSQKVAAGSSIFGKVLCKFCTSEHVKEIRIVCQGLELIGPHAHKAKRFFFKKQILHYRGIIKPGRHEFPFSIEIPKDAPSSFDEPPALIQYMLKAICEIPSNPQEDVMHIQVFSYVDLNHYVTELNLEPFTVERQCRKGYLCWAATAIELSLTLEKNAFVVGETIKMKIYVRNSCEQDIQTNVVTLRRMFEYKNSESDKKYHTKLKEIITTEILPIVEANSHQTFYVNMTIPLYMEVANLSSCRCTKEGFLISLEAISRSAHASIQVPILIGHIPAVYKEVPANKEMSVNLKASKQLSYRDQPSFGLSKEALAGPPPAEGLSRGTGSLKAAYCNCNAEISMHAKSTHVPSASGLSPQLQSNVGVVSMAENLDYYAPSEQVNQPQGYS</sequence>
<evidence type="ECO:0000259" key="4">
    <source>
        <dbReference type="Pfam" id="PF02752"/>
    </source>
</evidence>
<protein>
    <recommendedName>
        <fullName evidence="7">Arrestin C-terminal-like domain-containing protein</fullName>
    </recommendedName>
</protein>
<dbReference type="Pfam" id="PF00339">
    <property type="entry name" value="Arrestin_N"/>
    <property type="match status" value="1"/>
</dbReference>
<dbReference type="PANTHER" id="PTHR11188">
    <property type="entry name" value="ARRESTIN DOMAIN CONTAINING PROTEIN"/>
    <property type="match status" value="1"/>
</dbReference>
<keyword evidence="2" id="KW-0716">Sensory transduction</keyword>
<evidence type="ECO:0000256" key="1">
    <source>
        <dbReference type="ARBA" id="ARBA00005298"/>
    </source>
</evidence>
<evidence type="ECO:0000256" key="2">
    <source>
        <dbReference type="ARBA" id="ARBA00022606"/>
    </source>
</evidence>
<reference evidence="5" key="1">
    <citation type="submission" date="2022-01" db="EMBL/GenBank/DDBJ databases">
        <authorList>
            <person name="King R."/>
        </authorList>
    </citation>
    <scope>NUCLEOTIDE SEQUENCE</scope>
</reference>
<evidence type="ECO:0000259" key="3">
    <source>
        <dbReference type="Pfam" id="PF00339"/>
    </source>
</evidence>
<accession>A0A9N9TS97</accession>
<dbReference type="OrthoDB" id="2333384at2759"/>
<dbReference type="AlphaFoldDB" id="A0A9N9TS97"/>
<dbReference type="SUPFAM" id="SSF81296">
    <property type="entry name" value="E set domains"/>
    <property type="match status" value="2"/>
</dbReference>
<feature type="domain" description="Arrestin-like N-terminal" evidence="3">
    <location>
        <begin position="69"/>
        <end position="127"/>
    </location>
</feature>
<dbReference type="Gene3D" id="2.60.40.640">
    <property type="match status" value="2"/>
</dbReference>
<proteinExistence type="inferred from homology"/>
<dbReference type="GO" id="GO:0015031">
    <property type="term" value="P:protein transport"/>
    <property type="evidence" value="ECO:0007669"/>
    <property type="project" value="TreeGrafter"/>
</dbReference>
<dbReference type="Pfam" id="PF02752">
    <property type="entry name" value="Arrestin_C"/>
    <property type="match status" value="1"/>
</dbReference>
<dbReference type="PANTHER" id="PTHR11188:SF17">
    <property type="entry name" value="FI21816P1"/>
    <property type="match status" value="1"/>
</dbReference>
<dbReference type="InterPro" id="IPR014756">
    <property type="entry name" value="Ig_E-set"/>
</dbReference>
<dbReference type="InterPro" id="IPR014752">
    <property type="entry name" value="Arrestin-like_C"/>
</dbReference>
<comment type="similarity">
    <text evidence="1">Belongs to the arrestin family.</text>
</comment>
<organism evidence="5 6">
    <name type="scientific">Phyllotreta striolata</name>
    <name type="common">Striped flea beetle</name>
    <name type="synonym">Crioceris striolata</name>
    <dbReference type="NCBI Taxonomy" id="444603"/>
    <lineage>
        <taxon>Eukaryota</taxon>
        <taxon>Metazoa</taxon>
        <taxon>Ecdysozoa</taxon>
        <taxon>Arthropoda</taxon>
        <taxon>Hexapoda</taxon>
        <taxon>Insecta</taxon>
        <taxon>Pterygota</taxon>
        <taxon>Neoptera</taxon>
        <taxon>Endopterygota</taxon>
        <taxon>Coleoptera</taxon>
        <taxon>Polyphaga</taxon>
        <taxon>Cucujiformia</taxon>
        <taxon>Chrysomeloidea</taxon>
        <taxon>Chrysomelidae</taxon>
        <taxon>Galerucinae</taxon>
        <taxon>Alticini</taxon>
        <taxon>Phyllotreta</taxon>
    </lineage>
</organism>
<dbReference type="InterPro" id="IPR011022">
    <property type="entry name" value="Arrestin_C-like"/>
</dbReference>
<dbReference type="InterPro" id="IPR011021">
    <property type="entry name" value="Arrestin-like_N"/>
</dbReference>
<dbReference type="Proteomes" id="UP001153712">
    <property type="component" value="Chromosome 4"/>
</dbReference>
<gene>
    <name evidence="5" type="ORF">PHYEVI_LOCUS7753</name>
</gene>
<dbReference type="InterPro" id="IPR050357">
    <property type="entry name" value="Arrestin_domain-protein"/>
</dbReference>
<evidence type="ECO:0000313" key="6">
    <source>
        <dbReference type="Proteomes" id="UP001153712"/>
    </source>
</evidence>
<keyword evidence="6" id="KW-1185">Reference proteome</keyword>
<dbReference type="GO" id="GO:0005737">
    <property type="term" value="C:cytoplasm"/>
    <property type="evidence" value="ECO:0007669"/>
    <property type="project" value="TreeGrafter"/>
</dbReference>
<feature type="domain" description="Arrestin C-terminal-like" evidence="4">
    <location>
        <begin position="156"/>
        <end position="283"/>
    </location>
</feature>